<proteinExistence type="predicted"/>
<dbReference type="Proteomes" id="UP000054761">
    <property type="component" value="Unassembled WGS sequence"/>
</dbReference>
<gene>
    <name evidence="3" type="ORF">Lisr_2530</name>
</gene>
<dbReference type="RefSeq" id="WP_058502813.1">
    <property type="nucleotide sequence ID" value="NZ_CAAAJA010000011.1"/>
</dbReference>
<feature type="transmembrane region" description="Helical" evidence="1">
    <location>
        <begin position="178"/>
        <end position="198"/>
    </location>
</feature>
<evidence type="ECO:0000259" key="2">
    <source>
        <dbReference type="Pfam" id="PF00892"/>
    </source>
</evidence>
<sequence length="306" mass="33382">MTSLKVNSALAATIVLWASAFVGIRYGLTTYSPGSLALLRFIVASFSMAVIYRSMKIKKSVQWMDRLQLLFLGMVGIGLYNICLNYGEMTVSAGMASFIIGLMPVMTIIMSVFFLKEQQGMVVWFGVAVSFLGLFIIILGEQTQVQLSGGVWIIVISAFTGAVYSLMSRHYLQRYHPVAVTSWIIWGGTLMLMMFFPALAGEILQANSQATLAVIYMGVFPAALAYVAWSYVLNHLPASNAAMYLYGLPIVSTLMGFIFLHEMPSLLSFIGGLIALAGAFIANRFRLSQSLKTNHAAIGNISSAKV</sequence>
<feature type="transmembrane region" description="Helical" evidence="1">
    <location>
        <begin position="67"/>
        <end position="87"/>
    </location>
</feature>
<comment type="caution">
    <text evidence="3">The sequence shown here is derived from an EMBL/GenBank/DDBJ whole genome shotgun (WGS) entry which is preliminary data.</text>
</comment>
<evidence type="ECO:0000313" key="3">
    <source>
        <dbReference type="EMBL" id="KTD14302.1"/>
    </source>
</evidence>
<feature type="transmembrane region" description="Helical" evidence="1">
    <location>
        <begin position="266"/>
        <end position="285"/>
    </location>
</feature>
<reference evidence="3 4" key="1">
    <citation type="submission" date="2015-11" db="EMBL/GenBank/DDBJ databases">
        <title>Genomic analysis of 38 Legionella species identifies large and diverse effector repertoires.</title>
        <authorList>
            <person name="Burstein D."/>
            <person name="Amaro F."/>
            <person name="Zusman T."/>
            <person name="Lifshitz Z."/>
            <person name="Cohen O."/>
            <person name="Gilbert J.A."/>
            <person name="Pupko T."/>
            <person name="Shuman H.A."/>
            <person name="Segal G."/>
        </authorList>
    </citation>
    <scope>NUCLEOTIDE SEQUENCE [LARGE SCALE GENOMIC DNA]</scope>
    <source>
        <strain evidence="3 4">Bercovier 4</strain>
    </source>
</reference>
<feature type="transmembrane region" description="Helical" evidence="1">
    <location>
        <begin position="210"/>
        <end position="229"/>
    </location>
</feature>
<evidence type="ECO:0000313" key="4">
    <source>
        <dbReference type="Proteomes" id="UP000054761"/>
    </source>
</evidence>
<protein>
    <submittedName>
        <fullName evidence="3">Transmembrane protein</fullName>
    </submittedName>
</protein>
<feature type="transmembrane region" description="Helical" evidence="1">
    <location>
        <begin position="36"/>
        <end position="55"/>
    </location>
</feature>
<dbReference type="InterPro" id="IPR052756">
    <property type="entry name" value="Alkyne_AA_exporter"/>
</dbReference>
<evidence type="ECO:0000256" key="1">
    <source>
        <dbReference type="SAM" id="Phobius"/>
    </source>
</evidence>
<dbReference type="EMBL" id="LNYH01000149">
    <property type="protein sequence ID" value="KTD14302.1"/>
    <property type="molecule type" value="Genomic_DNA"/>
</dbReference>
<dbReference type="PATRIC" id="fig|454.4.peg.2766"/>
<feature type="transmembrane region" description="Helical" evidence="1">
    <location>
        <begin position="93"/>
        <end position="115"/>
    </location>
</feature>
<organism evidence="3 4">
    <name type="scientific">Legionella israelensis</name>
    <dbReference type="NCBI Taxonomy" id="454"/>
    <lineage>
        <taxon>Bacteria</taxon>
        <taxon>Pseudomonadati</taxon>
        <taxon>Pseudomonadota</taxon>
        <taxon>Gammaproteobacteria</taxon>
        <taxon>Legionellales</taxon>
        <taxon>Legionellaceae</taxon>
        <taxon>Legionella</taxon>
    </lineage>
</organism>
<name>A0A0W0V2J4_9GAMM</name>
<feature type="transmembrane region" description="Helical" evidence="1">
    <location>
        <begin position="145"/>
        <end position="166"/>
    </location>
</feature>
<feature type="domain" description="EamA" evidence="2">
    <location>
        <begin position="150"/>
        <end position="283"/>
    </location>
</feature>
<dbReference type="SUPFAM" id="SSF103481">
    <property type="entry name" value="Multidrug resistance efflux transporter EmrE"/>
    <property type="match status" value="2"/>
</dbReference>
<dbReference type="PANTHER" id="PTHR12715:SF4">
    <property type="entry name" value="EAMA DOMAIN-CONTAINING PROTEIN"/>
    <property type="match status" value="1"/>
</dbReference>
<keyword evidence="1 3" id="KW-0812">Transmembrane</keyword>
<keyword evidence="1" id="KW-0472">Membrane</keyword>
<dbReference type="Pfam" id="PF00892">
    <property type="entry name" value="EamA"/>
    <property type="match status" value="2"/>
</dbReference>
<accession>A0A0W0V2J4</accession>
<dbReference type="InterPro" id="IPR037185">
    <property type="entry name" value="EmrE-like"/>
</dbReference>
<dbReference type="OrthoDB" id="9809509at2"/>
<dbReference type="STRING" id="454.Lisr_2530"/>
<keyword evidence="1" id="KW-1133">Transmembrane helix</keyword>
<keyword evidence="4" id="KW-1185">Reference proteome</keyword>
<dbReference type="AlphaFoldDB" id="A0A0W0V2J4"/>
<feature type="domain" description="EamA" evidence="2">
    <location>
        <begin position="10"/>
        <end position="138"/>
    </location>
</feature>
<dbReference type="PANTHER" id="PTHR12715">
    <property type="entry name" value="TRANSPORTER, DRUG/METABOLITE EXPORTER FAMILY"/>
    <property type="match status" value="1"/>
</dbReference>
<feature type="transmembrane region" description="Helical" evidence="1">
    <location>
        <begin position="241"/>
        <end position="260"/>
    </location>
</feature>
<feature type="transmembrane region" description="Helical" evidence="1">
    <location>
        <begin position="122"/>
        <end position="139"/>
    </location>
</feature>
<dbReference type="GO" id="GO:0016020">
    <property type="term" value="C:membrane"/>
    <property type="evidence" value="ECO:0007669"/>
    <property type="project" value="InterPro"/>
</dbReference>
<dbReference type="InterPro" id="IPR000620">
    <property type="entry name" value="EamA_dom"/>
</dbReference>